<dbReference type="Proteomes" id="UP001500751">
    <property type="component" value="Unassembled WGS sequence"/>
</dbReference>
<proteinExistence type="predicted"/>
<dbReference type="SUPFAM" id="SSF51735">
    <property type="entry name" value="NAD(P)-binding Rossmann-fold domains"/>
    <property type="match status" value="1"/>
</dbReference>
<accession>A0ABP5H313</accession>
<feature type="domain" description="NAD(P)-binding" evidence="1">
    <location>
        <begin position="6"/>
        <end position="178"/>
    </location>
</feature>
<comment type="caution">
    <text evidence="2">The sequence shown here is derived from an EMBL/GenBank/DDBJ whole genome shotgun (WGS) entry which is preliminary data.</text>
</comment>
<dbReference type="EMBL" id="BAAAQN010000083">
    <property type="protein sequence ID" value="GAA2061506.1"/>
    <property type="molecule type" value="Genomic_DNA"/>
</dbReference>
<dbReference type="RefSeq" id="WP_344671492.1">
    <property type="nucleotide sequence ID" value="NZ_BAAAQN010000083.1"/>
</dbReference>
<dbReference type="InterPro" id="IPR051604">
    <property type="entry name" value="Ergot_Alk_Oxidoreductase"/>
</dbReference>
<protein>
    <submittedName>
        <fullName evidence="2">NAD(P)H-binding protein</fullName>
    </submittedName>
</protein>
<name>A0ABP5H313_9ACTN</name>
<gene>
    <name evidence="2" type="ORF">GCM10009839_85690</name>
</gene>
<dbReference type="InterPro" id="IPR036291">
    <property type="entry name" value="NAD(P)-bd_dom_sf"/>
</dbReference>
<keyword evidence="3" id="KW-1185">Reference proteome</keyword>
<dbReference type="Gene3D" id="3.90.25.10">
    <property type="entry name" value="UDP-galactose 4-epimerase, domain 1"/>
    <property type="match status" value="1"/>
</dbReference>
<organism evidence="2 3">
    <name type="scientific">Catenulispora yoronensis</name>
    <dbReference type="NCBI Taxonomy" id="450799"/>
    <lineage>
        <taxon>Bacteria</taxon>
        <taxon>Bacillati</taxon>
        <taxon>Actinomycetota</taxon>
        <taxon>Actinomycetes</taxon>
        <taxon>Catenulisporales</taxon>
        <taxon>Catenulisporaceae</taxon>
        <taxon>Catenulispora</taxon>
    </lineage>
</organism>
<dbReference type="Pfam" id="PF13460">
    <property type="entry name" value="NAD_binding_10"/>
    <property type="match status" value="1"/>
</dbReference>
<dbReference type="PANTHER" id="PTHR43162:SF1">
    <property type="entry name" value="PRESTALK A DIFFERENTIATION PROTEIN A"/>
    <property type="match status" value="1"/>
</dbReference>
<evidence type="ECO:0000313" key="3">
    <source>
        <dbReference type="Proteomes" id="UP001500751"/>
    </source>
</evidence>
<evidence type="ECO:0000313" key="2">
    <source>
        <dbReference type="EMBL" id="GAA2061506.1"/>
    </source>
</evidence>
<dbReference type="Gene3D" id="3.40.50.720">
    <property type="entry name" value="NAD(P)-binding Rossmann-like Domain"/>
    <property type="match status" value="1"/>
</dbReference>
<reference evidence="3" key="1">
    <citation type="journal article" date="2019" name="Int. J. Syst. Evol. Microbiol.">
        <title>The Global Catalogue of Microorganisms (GCM) 10K type strain sequencing project: providing services to taxonomists for standard genome sequencing and annotation.</title>
        <authorList>
            <consortium name="The Broad Institute Genomics Platform"/>
            <consortium name="The Broad Institute Genome Sequencing Center for Infectious Disease"/>
            <person name="Wu L."/>
            <person name="Ma J."/>
        </authorList>
    </citation>
    <scope>NUCLEOTIDE SEQUENCE [LARGE SCALE GENOMIC DNA]</scope>
    <source>
        <strain evidence="3">JCM 16014</strain>
    </source>
</reference>
<evidence type="ECO:0000259" key="1">
    <source>
        <dbReference type="Pfam" id="PF13460"/>
    </source>
</evidence>
<dbReference type="PANTHER" id="PTHR43162">
    <property type="match status" value="1"/>
</dbReference>
<dbReference type="InterPro" id="IPR016040">
    <property type="entry name" value="NAD(P)-bd_dom"/>
</dbReference>
<sequence>MFLITGATGNVGRNVVEQLAAAGHKVRALSRNPERAQWPAGVDAVAGDLADAASLGAALAGVEAVFLLAVPTASGADFVAAAEAAGVRRVVLLSSGSVDDDAETQSGPIAEYHWRAEQALRASDLEWTFLRGEVFAANTLPWGYQTKAGDDVRGAYAAAAGSPIHEVDIAEVAVAALTGADPAGQVGATSHAGRVYHLSGPESLTHADQARILGEVLDRPIRFVEVPVDAVREQMSAHVPAPILDDIIGIWAASVGNPRPVTDAVERVTGHPARSFATWVQDHAAAF</sequence>